<accession>A0ABD1BZ99</accession>
<evidence type="ECO:0000256" key="3">
    <source>
        <dbReference type="SAM" id="MobiDB-lite"/>
    </source>
</evidence>
<dbReference type="Proteomes" id="UP001558713">
    <property type="component" value="Unassembled WGS sequence"/>
</dbReference>
<keyword evidence="4" id="KW-0732">Signal</keyword>
<feature type="compositionally biased region" description="Acidic residues" evidence="3">
    <location>
        <begin position="187"/>
        <end position="215"/>
    </location>
</feature>
<gene>
    <name evidence="6" type="ORF">V5N11_018908</name>
</gene>
<dbReference type="SUPFAM" id="SSF47027">
    <property type="entry name" value="Acyl-CoA binding protein"/>
    <property type="match status" value="1"/>
</dbReference>
<evidence type="ECO:0000313" key="7">
    <source>
        <dbReference type="Proteomes" id="UP001558713"/>
    </source>
</evidence>
<evidence type="ECO:0000259" key="5">
    <source>
        <dbReference type="PROSITE" id="PS51228"/>
    </source>
</evidence>
<dbReference type="Gene3D" id="1.20.80.10">
    <property type="match status" value="1"/>
</dbReference>
<feature type="chain" id="PRO_5044819319" evidence="4">
    <location>
        <begin position="28"/>
        <end position="352"/>
    </location>
</feature>
<proteinExistence type="inferred from homology"/>
<comment type="similarity">
    <text evidence="1">Belongs to the ACBP family.</text>
</comment>
<dbReference type="PANTHER" id="PTHR23310:SF112">
    <property type="entry name" value="GENOME ASSEMBLY, CHROMOSOME: A03"/>
    <property type="match status" value="1"/>
</dbReference>
<keyword evidence="7" id="KW-1185">Reference proteome</keyword>
<feature type="compositionally biased region" description="Polar residues" evidence="3">
    <location>
        <begin position="142"/>
        <end position="151"/>
    </location>
</feature>
<comment type="caution">
    <text evidence="6">The sequence shown here is derived from an EMBL/GenBank/DDBJ whole genome shotgun (WGS) entry which is preliminary data.</text>
</comment>
<feature type="region of interest" description="Disordered" evidence="3">
    <location>
        <begin position="326"/>
        <end position="352"/>
    </location>
</feature>
<dbReference type="InterPro" id="IPR035984">
    <property type="entry name" value="Acyl-CoA-binding_sf"/>
</dbReference>
<dbReference type="PANTHER" id="PTHR23310">
    <property type="entry name" value="ACYL-COA-BINDING PROTEIN, ACBP"/>
    <property type="match status" value="1"/>
</dbReference>
<organism evidence="6 7">
    <name type="scientific">Cardamine amara subsp. amara</name>
    <dbReference type="NCBI Taxonomy" id="228776"/>
    <lineage>
        <taxon>Eukaryota</taxon>
        <taxon>Viridiplantae</taxon>
        <taxon>Streptophyta</taxon>
        <taxon>Embryophyta</taxon>
        <taxon>Tracheophyta</taxon>
        <taxon>Spermatophyta</taxon>
        <taxon>Magnoliopsida</taxon>
        <taxon>eudicotyledons</taxon>
        <taxon>Gunneridae</taxon>
        <taxon>Pentapetalae</taxon>
        <taxon>rosids</taxon>
        <taxon>malvids</taxon>
        <taxon>Brassicales</taxon>
        <taxon>Brassicaceae</taxon>
        <taxon>Cardamineae</taxon>
        <taxon>Cardamine</taxon>
    </lineage>
</organism>
<protein>
    <submittedName>
        <fullName evidence="6">Acyl-CoA-binding domain-containing protein 3</fullName>
    </submittedName>
</protein>
<evidence type="ECO:0000256" key="1">
    <source>
        <dbReference type="ARBA" id="ARBA00005567"/>
    </source>
</evidence>
<dbReference type="InterPro" id="IPR000582">
    <property type="entry name" value="Acyl-CoA-binding_protein"/>
</dbReference>
<dbReference type="GO" id="GO:0000062">
    <property type="term" value="F:fatty-acyl-CoA binding"/>
    <property type="evidence" value="ECO:0007669"/>
    <property type="project" value="UniProtKB-ARBA"/>
</dbReference>
<evidence type="ECO:0000313" key="6">
    <source>
        <dbReference type="EMBL" id="KAL1222536.1"/>
    </source>
</evidence>
<evidence type="ECO:0000256" key="2">
    <source>
        <dbReference type="ARBA" id="ARBA00023121"/>
    </source>
</evidence>
<evidence type="ECO:0000256" key="4">
    <source>
        <dbReference type="SAM" id="SignalP"/>
    </source>
</evidence>
<keyword evidence="2" id="KW-0446">Lipid-binding</keyword>
<feature type="signal peptide" evidence="4">
    <location>
        <begin position="1"/>
        <end position="27"/>
    </location>
</feature>
<feature type="compositionally biased region" description="Polar residues" evidence="3">
    <location>
        <begin position="328"/>
        <end position="352"/>
    </location>
</feature>
<feature type="compositionally biased region" description="Basic and acidic residues" evidence="3">
    <location>
        <begin position="170"/>
        <end position="185"/>
    </location>
</feature>
<feature type="region of interest" description="Disordered" evidence="3">
    <location>
        <begin position="135"/>
        <end position="215"/>
    </location>
</feature>
<reference evidence="6 7" key="1">
    <citation type="submission" date="2024-04" db="EMBL/GenBank/DDBJ databases">
        <title>Genome assembly C_amara_ONT_v2.</title>
        <authorList>
            <person name="Yant L."/>
            <person name="Moore C."/>
            <person name="Slenker M."/>
        </authorList>
    </citation>
    <scope>NUCLEOTIDE SEQUENCE [LARGE SCALE GENOMIC DNA]</scope>
    <source>
        <tissue evidence="6">Leaf</tissue>
    </source>
</reference>
<dbReference type="InterPro" id="IPR014352">
    <property type="entry name" value="FERM/acyl-CoA-bd_prot_sf"/>
</dbReference>
<dbReference type="EMBL" id="JBANAX010000094">
    <property type="protein sequence ID" value="KAL1222536.1"/>
    <property type="molecule type" value="Genomic_DNA"/>
</dbReference>
<dbReference type="PRINTS" id="PR00689">
    <property type="entry name" value="ACOABINDINGP"/>
</dbReference>
<dbReference type="AlphaFoldDB" id="A0ABD1BZ99"/>
<sequence>MEFFLEMLLTAVVAFLFSFLVAKLVSAASGAGGDDHTSDQPEIGVGGDGFETEELRFGLKMDVGVIESERDYRVVDENVELVDRFESEGDRVDEVEEAATGNAEELVVLTAEAESTAAVSPDNVIAEEMIVSGHDERRDSAEQISASSSPENVVAEETLSQGIEKTSACVEKDESVESEEVKVEESNTVEESDSEEENEENEEKEELSIEEDDDWEGIERSELEKAFVAASNLLADESGKVEEISGDAKMELYGLHKIATEGPCREAQPLAIMASARAKWNAWQKLGNMNQEEAMEQYLELVSKEIPALINTVGKMPELETSVVLPPNSGTTLDTTGVDSSKMFQGKGESSV</sequence>
<dbReference type="PROSITE" id="PS51228">
    <property type="entry name" value="ACB_2"/>
    <property type="match status" value="1"/>
</dbReference>
<feature type="domain" description="ACB" evidence="5">
    <location>
        <begin position="223"/>
        <end position="311"/>
    </location>
</feature>
<name>A0ABD1BZ99_CARAN</name>
<dbReference type="Pfam" id="PF00887">
    <property type="entry name" value="ACBP"/>
    <property type="match status" value="1"/>
</dbReference>